<evidence type="ECO:0000256" key="1">
    <source>
        <dbReference type="ARBA" id="ARBA00000971"/>
    </source>
</evidence>
<dbReference type="InterPro" id="IPR046357">
    <property type="entry name" value="PPIase_dom_sf"/>
</dbReference>
<protein>
    <recommendedName>
        <fullName evidence="6">Peptidyl-prolyl cis-trans isomerase</fullName>
        <ecNumber evidence="6">5.2.1.8</ecNumber>
    </recommendedName>
</protein>
<organism evidence="9 10">
    <name type="scientific">Sphingobium xenophagum</name>
    <dbReference type="NCBI Taxonomy" id="121428"/>
    <lineage>
        <taxon>Bacteria</taxon>
        <taxon>Pseudomonadati</taxon>
        <taxon>Pseudomonadota</taxon>
        <taxon>Alphaproteobacteria</taxon>
        <taxon>Sphingomonadales</taxon>
        <taxon>Sphingomonadaceae</taxon>
        <taxon>Sphingobium</taxon>
    </lineage>
</organism>
<feature type="domain" description="PPIase FKBP-type" evidence="8">
    <location>
        <begin position="81"/>
        <end position="162"/>
    </location>
</feature>
<comment type="catalytic activity">
    <reaction evidence="1 5 6">
        <text>[protein]-peptidylproline (omega=180) = [protein]-peptidylproline (omega=0)</text>
        <dbReference type="Rhea" id="RHEA:16237"/>
        <dbReference type="Rhea" id="RHEA-COMP:10747"/>
        <dbReference type="Rhea" id="RHEA-COMP:10748"/>
        <dbReference type="ChEBI" id="CHEBI:83833"/>
        <dbReference type="ChEBI" id="CHEBI:83834"/>
        <dbReference type="EC" id="5.2.1.8"/>
    </reaction>
</comment>
<keyword evidence="10" id="KW-1185">Reference proteome</keyword>
<dbReference type="InterPro" id="IPR001179">
    <property type="entry name" value="PPIase_FKBP_dom"/>
</dbReference>
<accession>A0ABU1X219</accession>
<proteinExistence type="inferred from homology"/>
<evidence type="ECO:0000256" key="4">
    <source>
        <dbReference type="ARBA" id="ARBA00023235"/>
    </source>
</evidence>
<dbReference type="EC" id="5.2.1.8" evidence="6"/>
<evidence type="ECO:0000256" key="2">
    <source>
        <dbReference type="ARBA" id="ARBA00006577"/>
    </source>
</evidence>
<evidence type="ECO:0000259" key="8">
    <source>
        <dbReference type="PROSITE" id="PS50059"/>
    </source>
</evidence>
<feature type="compositionally biased region" description="Low complexity" evidence="7">
    <location>
        <begin position="173"/>
        <end position="184"/>
    </location>
</feature>
<name>A0ABU1X219_SPHXE</name>
<feature type="region of interest" description="Disordered" evidence="7">
    <location>
        <begin position="173"/>
        <end position="192"/>
    </location>
</feature>
<keyword evidence="3 5" id="KW-0697">Rotamase</keyword>
<keyword evidence="4 5" id="KW-0413">Isomerase</keyword>
<dbReference type="Pfam" id="PF01346">
    <property type="entry name" value="FKBP_N"/>
    <property type="match status" value="1"/>
</dbReference>
<evidence type="ECO:0000256" key="7">
    <source>
        <dbReference type="SAM" id="MobiDB-lite"/>
    </source>
</evidence>
<dbReference type="PROSITE" id="PS50059">
    <property type="entry name" value="FKBP_PPIASE"/>
    <property type="match status" value="1"/>
</dbReference>
<dbReference type="SUPFAM" id="SSF54534">
    <property type="entry name" value="FKBP-like"/>
    <property type="match status" value="1"/>
</dbReference>
<evidence type="ECO:0000313" key="10">
    <source>
        <dbReference type="Proteomes" id="UP001267638"/>
    </source>
</evidence>
<evidence type="ECO:0000256" key="5">
    <source>
        <dbReference type="PROSITE-ProRule" id="PRU00277"/>
    </source>
</evidence>
<evidence type="ECO:0000256" key="6">
    <source>
        <dbReference type="RuleBase" id="RU003915"/>
    </source>
</evidence>
<dbReference type="PANTHER" id="PTHR43811">
    <property type="entry name" value="FKBP-TYPE PEPTIDYL-PROLYL CIS-TRANS ISOMERASE FKPA"/>
    <property type="match status" value="1"/>
</dbReference>
<sequence>MSTTAVPLRSIAKGSLTRLWIGIAAVALAAGGLAWAGQQHVPASPAAFLSDNAKADGVVTTESGLQYKVLSEGTGPSPTTADVALVGYKGTLLDGTVFDENPQAPMPVDGVVPGFSEGLQKMKKGGKYRLWIPAELGYGDQAAGPIPAGSVLMFDVELHDFKSRAEIMQMQQMMQQQQGSAPGAAPQPMPGN</sequence>
<gene>
    <name evidence="9" type="ORF">J2W40_002049</name>
</gene>
<dbReference type="Gene3D" id="3.10.50.40">
    <property type="match status" value="1"/>
</dbReference>
<comment type="caution">
    <text evidence="9">The sequence shown here is derived from an EMBL/GenBank/DDBJ whole genome shotgun (WGS) entry which is preliminary data.</text>
</comment>
<dbReference type="PANTHER" id="PTHR43811:SF19">
    <property type="entry name" value="39 KDA FK506-BINDING NUCLEAR PROTEIN"/>
    <property type="match status" value="1"/>
</dbReference>
<evidence type="ECO:0000313" key="9">
    <source>
        <dbReference type="EMBL" id="MDR7155227.1"/>
    </source>
</evidence>
<evidence type="ECO:0000256" key="3">
    <source>
        <dbReference type="ARBA" id="ARBA00023110"/>
    </source>
</evidence>
<dbReference type="RefSeq" id="WP_310224299.1">
    <property type="nucleotide sequence ID" value="NZ_JAVDWV010000008.1"/>
</dbReference>
<reference evidence="9 10" key="1">
    <citation type="submission" date="2023-07" db="EMBL/GenBank/DDBJ databases">
        <title>Sorghum-associated microbial communities from plants grown in Nebraska, USA.</title>
        <authorList>
            <person name="Schachtman D."/>
        </authorList>
    </citation>
    <scope>NUCLEOTIDE SEQUENCE [LARGE SCALE GENOMIC DNA]</scope>
    <source>
        <strain evidence="9 10">4256</strain>
    </source>
</reference>
<dbReference type="EMBL" id="JAVDWV010000008">
    <property type="protein sequence ID" value="MDR7155227.1"/>
    <property type="molecule type" value="Genomic_DNA"/>
</dbReference>
<comment type="similarity">
    <text evidence="2 6">Belongs to the FKBP-type PPIase family.</text>
</comment>
<dbReference type="InterPro" id="IPR000774">
    <property type="entry name" value="PPIase_FKBP_N"/>
</dbReference>
<dbReference type="Proteomes" id="UP001267638">
    <property type="component" value="Unassembled WGS sequence"/>
</dbReference>
<dbReference type="Pfam" id="PF00254">
    <property type="entry name" value="FKBP_C"/>
    <property type="match status" value="1"/>
</dbReference>